<comment type="similarity">
    <text evidence="3 7">Belongs to the metallo-beta-lactamase superfamily. Glyoxalase II family.</text>
</comment>
<protein>
    <recommendedName>
        <fullName evidence="7">Hydroxyacylglutathione hydrolase</fullName>
        <ecNumber evidence="7">3.1.2.6</ecNumber>
    </recommendedName>
    <alternativeName>
        <fullName evidence="7">Glyoxalase II</fullName>
        <shortName evidence="7">Glx II</shortName>
    </alternativeName>
</protein>
<comment type="cofactor">
    <cofactor evidence="7">
        <name>Zn(2+)</name>
        <dbReference type="ChEBI" id="CHEBI:29105"/>
    </cofactor>
    <text evidence="7">Binds 2 Zn(2+) ions per subunit.</text>
</comment>
<dbReference type="InterPro" id="IPR017782">
    <property type="entry name" value="Hydroxyacylglutathione_Hdrlase"/>
</dbReference>
<evidence type="ECO:0000313" key="9">
    <source>
        <dbReference type="EMBL" id="SHE89540.1"/>
    </source>
</evidence>
<dbReference type="InterPro" id="IPR050110">
    <property type="entry name" value="Glyoxalase_II_hydrolase"/>
</dbReference>
<dbReference type="Proteomes" id="UP000183987">
    <property type="component" value="Unassembled WGS sequence"/>
</dbReference>
<dbReference type="STRING" id="366533.SAMN05444339_102380"/>
<evidence type="ECO:0000256" key="6">
    <source>
        <dbReference type="ARBA" id="ARBA00022833"/>
    </source>
</evidence>
<keyword evidence="10" id="KW-1185">Reference proteome</keyword>
<dbReference type="InterPro" id="IPR032282">
    <property type="entry name" value="HAGH_C"/>
</dbReference>
<feature type="domain" description="Metallo-beta-lactamase" evidence="8">
    <location>
        <begin position="13"/>
        <end position="169"/>
    </location>
</feature>
<proteinExistence type="inferred from homology"/>
<name>A0A1M4X7Q8_LOKAT</name>
<dbReference type="PIRSF" id="PIRSF005457">
    <property type="entry name" value="Glx"/>
    <property type="match status" value="1"/>
</dbReference>
<feature type="binding site" evidence="7">
    <location>
        <position position="131"/>
    </location>
    <ligand>
        <name>Zn(2+)</name>
        <dbReference type="ChEBI" id="CHEBI:29105"/>
        <label>2</label>
    </ligand>
</feature>
<gene>
    <name evidence="7" type="primary">gloB</name>
    <name evidence="9" type="ORF">SAMN05444339_102380</name>
</gene>
<feature type="binding site" evidence="7">
    <location>
        <position position="131"/>
    </location>
    <ligand>
        <name>Zn(2+)</name>
        <dbReference type="ChEBI" id="CHEBI:29105"/>
        <label>1</label>
    </ligand>
</feature>
<evidence type="ECO:0000256" key="2">
    <source>
        <dbReference type="ARBA" id="ARBA00004963"/>
    </source>
</evidence>
<dbReference type="EMBL" id="FQUE01000002">
    <property type="protein sequence ID" value="SHE89540.1"/>
    <property type="molecule type" value="Genomic_DNA"/>
</dbReference>
<feature type="binding site" evidence="7">
    <location>
        <position position="169"/>
    </location>
    <ligand>
        <name>Zn(2+)</name>
        <dbReference type="ChEBI" id="CHEBI:29105"/>
        <label>2</label>
    </ligand>
</feature>
<keyword evidence="5 7" id="KW-0378">Hydrolase</keyword>
<keyword evidence="6 7" id="KW-0862">Zinc</keyword>
<comment type="catalytic activity">
    <reaction evidence="1 7">
        <text>an S-(2-hydroxyacyl)glutathione + H2O = a 2-hydroxy carboxylate + glutathione + H(+)</text>
        <dbReference type="Rhea" id="RHEA:21864"/>
        <dbReference type="ChEBI" id="CHEBI:15377"/>
        <dbReference type="ChEBI" id="CHEBI:15378"/>
        <dbReference type="ChEBI" id="CHEBI:57925"/>
        <dbReference type="ChEBI" id="CHEBI:58896"/>
        <dbReference type="ChEBI" id="CHEBI:71261"/>
        <dbReference type="EC" id="3.1.2.6"/>
    </reaction>
</comment>
<dbReference type="PANTHER" id="PTHR43705:SF1">
    <property type="entry name" value="HYDROXYACYLGLUTATHIONE HYDROLASE GLOB"/>
    <property type="match status" value="1"/>
</dbReference>
<dbReference type="NCBIfam" id="TIGR03413">
    <property type="entry name" value="GSH_gloB"/>
    <property type="match status" value="1"/>
</dbReference>
<dbReference type="AlphaFoldDB" id="A0A1M4X7Q8"/>
<dbReference type="RefSeq" id="WP_072856506.1">
    <property type="nucleotide sequence ID" value="NZ_FQUE01000002.1"/>
</dbReference>
<feature type="binding site" evidence="7">
    <location>
        <position position="58"/>
    </location>
    <ligand>
        <name>Zn(2+)</name>
        <dbReference type="ChEBI" id="CHEBI:29105"/>
        <label>1</label>
    </ligand>
</feature>
<evidence type="ECO:0000256" key="7">
    <source>
        <dbReference type="HAMAP-Rule" id="MF_01374"/>
    </source>
</evidence>
<organism evidence="9 10">
    <name type="scientific">Loktanella atrilutea</name>
    <dbReference type="NCBI Taxonomy" id="366533"/>
    <lineage>
        <taxon>Bacteria</taxon>
        <taxon>Pseudomonadati</taxon>
        <taxon>Pseudomonadota</taxon>
        <taxon>Alphaproteobacteria</taxon>
        <taxon>Rhodobacterales</taxon>
        <taxon>Roseobacteraceae</taxon>
        <taxon>Loktanella</taxon>
    </lineage>
</organism>
<dbReference type="SMART" id="SM00849">
    <property type="entry name" value="Lactamase_B"/>
    <property type="match status" value="1"/>
</dbReference>
<evidence type="ECO:0000313" key="10">
    <source>
        <dbReference type="Proteomes" id="UP000183987"/>
    </source>
</evidence>
<dbReference type="GO" id="GO:0046872">
    <property type="term" value="F:metal ion binding"/>
    <property type="evidence" value="ECO:0007669"/>
    <property type="project" value="UniProtKB-KW"/>
</dbReference>
<dbReference type="SUPFAM" id="SSF56281">
    <property type="entry name" value="Metallo-hydrolase/oxidoreductase"/>
    <property type="match status" value="1"/>
</dbReference>
<feature type="binding site" evidence="7">
    <location>
        <position position="56"/>
    </location>
    <ligand>
        <name>Zn(2+)</name>
        <dbReference type="ChEBI" id="CHEBI:29105"/>
        <label>1</label>
    </ligand>
</feature>
<sequence>MPVELITIPCLSDNYAYLIHNDASGQTALVDVPEAAPIQAELDRRGWTLTDILLTHHHDDHVQGLDALRNDARVIGARADAHRLPRLDTEVAEGDTITVCDRAVTVMDVSGHTIGHIAFYMPDESLLFTADSLMAMGCGRLFEGTPAQMWDSLQRLRALPGDTTVCSGHEYTMTNARFALSLEPGNKAIISRHEATKTARENGRATVPSLLSLECETNPFLRADDPVLAKAIAMADAQPAEIFTEIRARRDRF</sequence>
<feature type="binding site" evidence="7">
    <location>
        <position position="61"/>
    </location>
    <ligand>
        <name>Zn(2+)</name>
        <dbReference type="ChEBI" id="CHEBI:29105"/>
        <label>2</label>
    </ligand>
</feature>
<dbReference type="Pfam" id="PF00753">
    <property type="entry name" value="Lactamase_B"/>
    <property type="match status" value="1"/>
</dbReference>
<evidence type="ECO:0000256" key="4">
    <source>
        <dbReference type="ARBA" id="ARBA00022723"/>
    </source>
</evidence>
<feature type="binding site" evidence="7">
    <location>
        <position position="60"/>
    </location>
    <ligand>
        <name>Zn(2+)</name>
        <dbReference type="ChEBI" id="CHEBI:29105"/>
        <label>2</label>
    </ligand>
</feature>
<comment type="subunit">
    <text evidence="7">Monomer.</text>
</comment>
<dbReference type="EC" id="3.1.2.6" evidence="7"/>
<comment type="pathway">
    <text evidence="2 7">Secondary metabolite metabolism; methylglyoxal degradation; (R)-lactate from methylglyoxal: step 2/2.</text>
</comment>
<dbReference type="UniPathway" id="UPA00619">
    <property type="reaction ID" value="UER00676"/>
</dbReference>
<reference evidence="10" key="1">
    <citation type="submission" date="2016-11" db="EMBL/GenBank/DDBJ databases">
        <authorList>
            <person name="Varghese N."/>
            <person name="Submissions S."/>
        </authorList>
    </citation>
    <scope>NUCLEOTIDE SEQUENCE [LARGE SCALE GENOMIC DNA]</scope>
    <source>
        <strain evidence="10">DSM 29326</strain>
    </source>
</reference>
<dbReference type="InterPro" id="IPR035680">
    <property type="entry name" value="Clx_II_MBL"/>
</dbReference>
<dbReference type="HAMAP" id="MF_01374">
    <property type="entry name" value="Glyoxalase_2"/>
    <property type="match status" value="1"/>
</dbReference>
<dbReference type="PANTHER" id="PTHR43705">
    <property type="entry name" value="HYDROXYACYLGLUTATHIONE HYDROLASE"/>
    <property type="match status" value="1"/>
</dbReference>
<evidence type="ECO:0000259" key="8">
    <source>
        <dbReference type="SMART" id="SM00849"/>
    </source>
</evidence>
<keyword evidence="4 7" id="KW-0479">Metal-binding</keyword>
<dbReference type="InterPro" id="IPR036866">
    <property type="entry name" value="RibonucZ/Hydroxyglut_hydro"/>
</dbReference>
<evidence type="ECO:0000256" key="1">
    <source>
        <dbReference type="ARBA" id="ARBA00001623"/>
    </source>
</evidence>
<dbReference type="CDD" id="cd07723">
    <property type="entry name" value="hydroxyacylglutathione_hydrolase_MBL-fold"/>
    <property type="match status" value="1"/>
</dbReference>
<dbReference type="Pfam" id="PF16123">
    <property type="entry name" value="HAGH_C"/>
    <property type="match status" value="1"/>
</dbReference>
<dbReference type="OrthoDB" id="9802248at2"/>
<evidence type="ECO:0000256" key="5">
    <source>
        <dbReference type="ARBA" id="ARBA00022801"/>
    </source>
</evidence>
<dbReference type="InterPro" id="IPR001279">
    <property type="entry name" value="Metallo-B-lactamas"/>
</dbReference>
<dbReference type="GO" id="GO:0019243">
    <property type="term" value="P:methylglyoxal catabolic process to D-lactate via S-lactoyl-glutathione"/>
    <property type="evidence" value="ECO:0007669"/>
    <property type="project" value="UniProtKB-UniRule"/>
</dbReference>
<evidence type="ECO:0000256" key="3">
    <source>
        <dbReference type="ARBA" id="ARBA00006759"/>
    </source>
</evidence>
<comment type="function">
    <text evidence="7">Thiolesterase that catalyzes the hydrolysis of S-D-lactoyl-glutathione to form glutathione and D-lactic acid.</text>
</comment>
<feature type="binding site" evidence="7">
    <location>
        <position position="112"/>
    </location>
    <ligand>
        <name>Zn(2+)</name>
        <dbReference type="ChEBI" id="CHEBI:29105"/>
        <label>1</label>
    </ligand>
</feature>
<dbReference type="Gene3D" id="3.60.15.10">
    <property type="entry name" value="Ribonuclease Z/Hydroxyacylglutathione hydrolase-like"/>
    <property type="match status" value="1"/>
</dbReference>
<dbReference type="GO" id="GO:0004416">
    <property type="term" value="F:hydroxyacylglutathione hydrolase activity"/>
    <property type="evidence" value="ECO:0007669"/>
    <property type="project" value="UniProtKB-UniRule"/>
</dbReference>
<accession>A0A1M4X7Q8</accession>